<dbReference type="GO" id="GO:0016114">
    <property type="term" value="P:terpenoid biosynthetic process"/>
    <property type="evidence" value="ECO:0007669"/>
    <property type="project" value="UniProtKB-UniRule"/>
</dbReference>
<evidence type="ECO:0000256" key="5">
    <source>
        <dbReference type="ARBA" id="ARBA00022741"/>
    </source>
</evidence>
<keyword evidence="5 10" id="KW-0547">Nucleotide-binding</keyword>
<keyword evidence="4 10" id="KW-0808">Transferase</keyword>
<evidence type="ECO:0000256" key="4">
    <source>
        <dbReference type="ARBA" id="ARBA00022679"/>
    </source>
</evidence>
<dbReference type="SUPFAM" id="SSF54211">
    <property type="entry name" value="Ribosomal protein S5 domain 2-like"/>
    <property type="match status" value="1"/>
</dbReference>
<evidence type="ECO:0000256" key="3">
    <source>
        <dbReference type="ARBA" id="ARBA00017473"/>
    </source>
</evidence>
<reference evidence="13" key="2">
    <citation type="submission" date="2014-03" db="EMBL/GenBank/DDBJ databases">
        <title>Candidatus Competibacter-lineage genomes retrieved from metagenomes reveal functional metabolic diversity.</title>
        <authorList>
            <person name="McIlroy S.J."/>
            <person name="Albertsen M."/>
            <person name="Andresen E.K."/>
            <person name="Saunders A.M."/>
            <person name="Kristiansen R."/>
            <person name="Stokholm-Bjerregaard M."/>
            <person name="Nielsen K.L."/>
            <person name="Nielsen P.H."/>
        </authorList>
    </citation>
    <scope>NUCLEOTIDE SEQUENCE</scope>
    <source>
        <strain evidence="13">Run_A_D11</strain>
    </source>
</reference>
<comment type="function">
    <text evidence="10">Catalyzes the phosphorylation of the position 2 hydroxy group of 4-diphosphocytidyl-2C-methyl-D-erythritol.</text>
</comment>
<evidence type="ECO:0000313" key="14">
    <source>
        <dbReference type="Proteomes" id="UP000035760"/>
    </source>
</evidence>
<evidence type="ECO:0000259" key="12">
    <source>
        <dbReference type="Pfam" id="PF08544"/>
    </source>
</evidence>
<comment type="catalytic activity">
    <reaction evidence="10">
        <text>4-CDP-2-C-methyl-D-erythritol + ATP = 4-CDP-2-C-methyl-D-erythritol 2-phosphate + ADP + H(+)</text>
        <dbReference type="Rhea" id="RHEA:18437"/>
        <dbReference type="ChEBI" id="CHEBI:15378"/>
        <dbReference type="ChEBI" id="CHEBI:30616"/>
        <dbReference type="ChEBI" id="CHEBI:57823"/>
        <dbReference type="ChEBI" id="CHEBI:57919"/>
        <dbReference type="ChEBI" id="CHEBI:456216"/>
        <dbReference type="EC" id="2.7.1.148"/>
    </reaction>
</comment>
<keyword evidence="6 10" id="KW-0418">Kinase</keyword>
<feature type="binding site" evidence="10">
    <location>
        <begin position="99"/>
        <end position="109"/>
    </location>
    <ligand>
        <name>ATP</name>
        <dbReference type="ChEBI" id="CHEBI:30616"/>
    </ligand>
</feature>
<keyword evidence="8 10" id="KW-0414">Isoprene biosynthesis</keyword>
<dbReference type="HAMAP" id="MF_00061">
    <property type="entry name" value="IspE"/>
    <property type="match status" value="1"/>
</dbReference>
<evidence type="ECO:0000313" key="13">
    <source>
        <dbReference type="EMBL" id="CDI03597.1"/>
    </source>
</evidence>
<dbReference type="InterPro" id="IPR006204">
    <property type="entry name" value="GHMP_kinase_N_dom"/>
</dbReference>
<dbReference type="EMBL" id="CBTJ020000069">
    <property type="protein sequence ID" value="CDI03597.1"/>
    <property type="molecule type" value="Genomic_DNA"/>
</dbReference>
<sequence>MDTIDLEGAPWPAPAKLNRMLRIVGRRADGYHLLQTVFQFVDHCDWLWFAPRADGLIERVGEVAGVPTEADLTVRAARLLQAVTASPLGATIRIDKRLPMGGGLGGGSSDAATALVALNHCWQTGLSLEELAALGLRLGADVPVFVGGLAAWAEGVGEQLTPLVLDEPWFLVLVPACPVATGAIFTDPELTRNSPPITITDFVMGAGGNDCEAVVYRRHPAVAAAAAWLGQYGQAHLTGTGACVFAAFDTETDAKQILDQLPPNWTGFVAQGRNRSPLHERLARERAACA</sequence>
<feature type="active site" evidence="10">
    <location>
        <position position="141"/>
    </location>
</feature>
<evidence type="ECO:0000256" key="2">
    <source>
        <dbReference type="ARBA" id="ARBA00012052"/>
    </source>
</evidence>
<feature type="active site" evidence="10">
    <location>
        <position position="16"/>
    </location>
</feature>
<dbReference type="OrthoDB" id="9809438at2"/>
<dbReference type="InterPro" id="IPR014721">
    <property type="entry name" value="Ribsml_uS5_D2-typ_fold_subgr"/>
</dbReference>
<evidence type="ECO:0000256" key="1">
    <source>
        <dbReference type="ARBA" id="ARBA00009684"/>
    </source>
</evidence>
<dbReference type="RefSeq" id="WP_048674421.1">
    <property type="nucleotide sequence ID" value="NZ_CBTJ020000069.1"/>
</dbReference>
<comment type="similarity">
    <text evidence="1 10">Belongs to the GHMP kinase family. IspE subfamily.</text>
</comment>
<comment type="caution">
    <text evidence="13">The sequence shown here is derived from an EMBL/GenBank/DDBJ whole genome shotgun (WGS) entry which is preliminary data.</text>
</comment>
<evidence type="ECO:0000256" key="6">
    <source>
        <dbReference type="ARBA" id="ARBA00022777"/>
    </source>
</evidence>
<dbReference type="PANTHER" id="PTHR43527:SF2">
    <property type="entry name" value="4-DIPHOSPHOCYTIDYL-2-C-METHYL-D-ERYTHRITOL KINASE, CHLOROPLASTIC"/>
    <property type="match status" value="1"/>
</dbReference>
<dbReference type="NCBIfam" id="TIGR00154">
    <property type="entry name" value="ispE"/>
    <property type="match status" value="1"/>
</dbReference>
<dbReference type="Pfam" id="PF08544">
    <property type="entry name" value="GHMP_kinases_C"/>
    <property type="match status" value="1"/>
</dbReference>
<dbReference type="Pfam" id="PF00288">
    <property type="entry name" value="GHMP_kinases_N"/>
    <property type="match status" value="1"/>
</dbReference>
<dbReference type="InterPro" id="IPR013750">
    <property type="entry name" value="GHMP_kinase_C_dom"/>
</dbReference>
<proteinExistence type="inferred from homology"/>
<dbReference type="GO" id="GO:0019288">
    <property type="term" value="P:isopentenyl diphosphate biosynthetic process, methylerythritol 4-phosphate pathway"/>
    <property type="evidence" value="ECO:0007669"/>
    <property type="project" value="UniProtKB-UniRule"/>
</dbReference>
<evidence type="ECO:0000256" key="8">
    <source>
        <dbReference type="ARBA" id="ARBA00023229"/>
    </source>
</evidence>
<dbReference type="Gene3D" id="3.30.70.890">
    <property type="entry name" value="GHMP kinase, C-terminal domain"/>
    <property type="match status" value="1"/>
</dbReference>
<comment type="pathway">
    <text evidence="10">Isoprenoid biosynthesis; isopentenyl diphosphate biosynthesis via DXP pathway; isopentenyl diphosphate from 1-deoxy-D-xylulose 5-phosphate: step 3/6.</text>
</comment>
<dbReference type="PANTHER" id="PTHR43527">
    <property type="entry name" value="4-DIPHOSPHOCYTIDYL-2-C-METHYL-D-ERYTHRITOL KINASE, CHLOROPLASTIC"/>
    <property type="match status" value="1"/>
</dbReference>
<dbReference type="EC" id="2.7.1.148" evidence="2 10"/>
<reference evidence="13" key="1">
    <citation type="submission" date="2013-07" db="EMBL/GenBank/DDBJ databases">
        <authorList>
            <person name="McIlroy S."/>
        </authorList>
    </citation>
    <scope>NUCLEOTIDE SEQUENCE [LARGE SCALE GENOMIC DNA]</scope>
    <source>
        <strain evidence="13">Run_A_D11</strain>
    </source>
</reference>
<dbReference type="SUPFAM" id="SSF55060">
    <property type="entry name" value="GHMP Kinase, C-terminal domain"/>
    <property type="match status" value="1"/>
</dbReference>
<dbReference type="GO" id="GO:0005524">
    <property type="term" value="F:ATP binding"/>
    <property type="evidence" value="ECO:0007669"/>
    <property type="project" value="UniProtKB-UniRule"/>
</dbReference>
<dbReference type="InterPro" id="IPR004424">
    <property type="entry name" value="IspE"/>
</dbReference>
<evidence type="ECO:0000259" key="11">
    <source>
        <dbReference type="Pfam" id="PF00288"/>
    </source>
</evidence>
<accession>W6M7H4</accession>
<evidence type="ECO:0000256" key="7">
    <source>
        <dbReference type="ARBA" id="ARBA00022840"/>
    </source>
</evidence>
<dbReference type="PIRSF" id="PIRSF010376">
    <property type="entry name" value="IspE"/>
    <property type="match status" value="1"/>
</dbReference>
<gene>
    <name evidence="10 13" type="primary">ispE</name>
    <name evidence="13" type="ORF">BN873_60008</name>
</gene>
<dbReference type="Proteomes" id="UP000035760">
    <property type="component" value="Unassembled WGS sequence"/>
</dbReference>
<keyword evidence="14" id="KW-1185">Reference proteome</keyword>
<evidence type="ECO:0000256" key="9">
    <source>
        <dbReference type="ARBA" id="ARBA00032554"/>
    </source>
</evidence>
<dbReference type="InterPro" id="IPR036554">
    <property type="entry name" value="GHMP_kinase_C_sf"/>
</dbReference>
<protein>
    <recommendedName>
        <fullName evidence="3 10">4-diphosphocytidyl-2-C-methyl-D-erythritol kinase</fullName>
        <shortName evidence="10">CMK</shortName>
        <ecNumber evidence="2 10">2.7.1.148</ecNumber>
    </recommendedName>
    <alternativeName>
        <fullName evidence="9 10">4-(cytidine-5'-diphospho)-2-C-methyl-D-erythritol kinase</fullName>
    </alternativeName>
</protein>
<dbReference type="AlphaFoldDB" id="W6M7H4"/>
<keyword evidence="7 10" id="KW-0067">ATP-binding</keyword>
<dbReference type="STRING" id="1400863.BN873_60008"/>
<feature type="domain" description="GHMP kinase C-terminal" evidence="12">
    <location>
        <begin position="211"/>
        <end position="261"/>
    </location>
</feature>
<dbReference type="GO" id="GO:0050515">
    <property type="term" value="F:4-(cytidine 5'-diphospho)-2-C-methyl-D-erythritol kinase activity"/>
    <property type="evidence" value="ECO:0007669"/>
    <property type="project" value="UniProtKB-UniRule"/>
</dbReference>
<organism evidence="13 14">
    <name type="scientific">Candidatus Competibacter denitrificans Run_A_D11</name>
    <dbReference type="NCBI Taxonomy" id="1400863"/>
    <lineage>
        <taxon>Bacteria</taxon>
        <taxon>Pseudomonadati</taxon>
        <taxon>Pseudomonadota</taxon>
        <taxon>Gammaproteobacteria</taxon>
        <taxon>Candidatus Competibacteraceae</taxon>
        <taxon>Candidatus Competibacter</taxon>
    </lineage>
</organism>
<evidence type="ECO:0000256" key="10">
    <source>
        <dbReference type="HAMAP-Rule" id="MF_00061"/>
    </source>
</evidence>
<dbReference type="InterPro" id="IPR020568">
    <property type="entry name" value="Ribosomal_Su5_D2-typ_SF"/>
</dbReference>
<feature type="domain" description="GHMP kinase N-terminal" evidence="11">
    <location>
        <begin position="72"/>
        <end position="146"/>
    </location>
</feature>
<dbReference type="Gene3D" id="3.30.230.10">
    <property type="match status" value="1"/>
</dbReference>
<dbReference type="UniPathway" id="UPA00056">
    <property type="reaction ID" value="UER00094"/>
</dbReference>
<name>W6M7H4_9GAMM</name>